<reference evidence="7" key="2">
    <citation type="journal article" date="2024" name="Plant">
        <title>Genomic evolution and insights into agronomic trait innovations of Sesamum species.</title>
        <authorList>
            <person name="Miao H."/>
            <person name="Wang L."/>
            <person name="Qu L."/>
            <person name="Liu H."/>
            <person name="Sun Y."/>
            <person name="Le M."/>
            <person name="Wang Q."/>
            <person name="Wei S."/>
            <person name="Zheng Y."/>
            <person name="Lin W."/>
            <person name="Duan Y."/>
            <person name="Cao H."/>
            <person name="Xiong S."/>
            <person name="Wang X."/>
            <person name="Wei L."/>
            <person name="Li C."/>
            <person name="Ma Q."/>
            <person name="Ju M."/>
            <person name="Zhao R."/>
            <person name="Li G."/>
            <person name="Mu C."/>
            <person name="Tian Q."/>
            <person name="Mei H."/>
            <person name="Zhang T."/>
            <person name="Gao T."/>
            <person name="Zhang H."/>
        </authorList>
    </citation>
    <scope>NUCLEOTIDE SEQUENCE</scope>
    <source>
        <strain evidence="7">G02</strain>
    </source>
</reference>
<accession>A0AAW2VHZ9</accession>
<comment type="caution">
    <text evidence="7">The sequence shown here is derived from an EMBL/GenBank/DDBJ whole genome shotgun (WGS) entry which is preliminary data.</text>
</comment>
<comment type="similarity">
    <text evidence="1 4">Belongs to the plant LTP family.</text>
</comment>
<keyword evidence="5" id="KW-0732">Signal</keyword>
<dbReference type="PANTHER" id="PTHR33076">
    <property type="entry name" value="NON-SPECIFIC LIPID-TRANSFER PROTEIN 2-RELATED"/>
    <property type="match status" value="1"/>
</dbReference>
<organism evidence="7">
    <name type="scientific">Sesamum radiatum</name>
    <name type="common">Black benniseed</name>
    <dbReference type="NCBI Taxonomy" id="300843"/>
    <lineage>
        <taxon>Eukaryota</taxon>
        <taxon>Viridiplantae</taxon>
        <taxon>Streptophyta</taxon>
        <taxon>Embryophyta</taxon>
        <taxon>Tracheophyta</taxon>
        <taxon>Spermatophyta</taxon>
        <taxon>Magnoliopsida</taxon>
        <taxon>eudicotyledons</taxon>
        <taxon>Gunneridae</taxon>
        <taxon>Pentapetalae</taxon>
        <taxon>asterids</taxon>
        <taxon>lamiids</taxon>
        <taxon>Lamiales</taxon>
        <taxon>Pedaliaceae</taxon>
        <taxon>Sesamum</taxon>
    </lineage>
</organism>
<dbReference type="InterPro" id="IPR036312">
    <property type="entry name" value="Bifun_inhib/LTP/seed_sf"/>
</dbReference>
<sequence>MKGVVVAVITVLAIFALVVKPGQAVTCGQVDAALVPCISYLTGNGDSPSLACCSGVKAVKGMAQTLADKRACCSCVKAAANKYADLKDAAAQSLPTKCGVQMDIPISRSVDCDKINEDGM</sequence>
<feature type="chain" id="PRO_5043318522" description="Non-specific lipid-transfer protein" evidence="5">
    <location>
        <begin position="25"/>
        <end position="120"/>
    </location>
</feature>
<dbReference type="Pfam" id="PF00234">
    <property type="entry name" value="Tryp_alpha_amyl"/>
    <property type="match status" value="1"/>
</dbReference>
<keyword evidence="2 4" id="KW-0813">Transport</keyword>
<gene>
    <name evidence="7" type="ORF">Sradi_0537700</name>
</gene>
<evidence type="ECO:0000256" key="5">
    <source>
        <dbReference type="SAM" id="SignalP"/>
    </source>
</evidence>
<dbReference type="PROSITE" id="PS00597">
    <property type="entry name" value="PLANT_LTP"/>
    <property type="match status" value="1"/>
</dbReference>
<name>A0AAW2VHZ9_SESRA</name>
<dbReference type="InterPro" id="IPR000528">
    <property type="entry name" value="Plant_nsLTP"/>
</dbReference>
<evidence type="ECO:0000256" key="1">
    <source>
        <dbReference type="ARBA" id="ARBA00009748"/>
    </source>
</evidence>
<evidence type="ECO:0000259" key="6">
    <source>
        <dbReference type="SMART" id="SM00499"/>
    </source>
</evidence>
<dbReference type="AlphaFoldDB" id="A0AAW2VHZ9"/>
<reference evidence="7" key="1">
    <citation type="submission" date="2020-06" db="EMBL/GenBank/DDBJ databases">
        <authorList>
            <person name="Li T."/>
            <person name="Hu X."/>
            <person name="Zhang T."/>
            <person name="Song X."/>
            <person name="Zhang H."/>
            <person name="Dai N."/>
            <person name="Sheng W."/>
            <person name="Hou X."/>
            <person name="Wei L."/>
        </authorList>
    </citation>
    <scope>NUCLEOTIDE SEQUENCE</scope>
    <source>
        <strain evidence="7">G02</strain>
        <tissue evidence="7">Leaf</tissue>
    </source>
</reference>
<feature type="domain" description="Bifunctional inhibitor/plant lipid transfer protein/seed storage helical" evidence="6">
    <location>
        <begin position="27"/>
        <end position="112"/>
    </location>
</feature>
<protein>
    <recommendedName>
        <fullName evidence="4">Non-specific lipid-transfer protein</fullName>
    </recommendedName>
</protein>
<keyword evidence="3 4" id="KW-0446">Lipid-binding</keyword>
<dbReference type="SUPFAM" id="SSF47699">
    <property type="entry name" value="Bifunctional inhibitor/lipid-transfer protein/seed storage 2S albumin"/>
    <property type="match status" value="1"/>
</dbReference>
<dbReference type="GO" id="GO:0008289">
    <property type="term" value="F:lipid binding"/>
    <property type="evidence" value="ECO:0007669"/>
    <property type="project" value="UniProtKB-KW"/>
</dbReference>
<evidence type="ECO:0000256" key="2">
    <source>
        <dbReference type="ARBA" id="ARBA00022448"/>
    </source>
</evidence>
<feature type="signal peptide" evidence="5">
    <location>
        <begin position="1"/>
        <end position="24"/>
    </location>
</feature>
<comment type="function">
    <text evidence="4">Plant non-specific lipid-transfer proteins transfer phospholipids as well as galactolipids across membranes. May play a role in wax or cutin deposition in the cell walls of expanding epidermal cells and certain secretory tissues.</text>
</comment>
<proteinExistence type="inferred from homology"/>
<dbReference type="Gene3D" id="1.10.110.10">
    <property type="entry name" value="Plant lipid-transfer and hydrophobic proteins"/>
    <property type="match status" value="1"/>
</dbReference>
<dbReference type="SMART" id="SM00499">
    <property type="entry name" value="AAI"/>
    <property type="match status" value="1"/>
</dbReference>
<evidence type="ECO:0000313" key="7">
    <source>
        <dbReference type="EMBL" id="KAL0429117.1"/>
    </source>
</evidence>
<evidence type="ECO:0000256" key="4">
    <source>
        <dbReference type="RuleBase" id="RU000628"/>
    </source>
</evidence>
<dbReference type="InterPro" id="IPR016140">
    <property type="entry name" value="Bifunc_inhib/LTP/seed_store"/>
</dbReference>
<dbReference type="CDD" id="cd01960">
    <property type="entry name" value="nsLTP1"/>
    <property type="match status" value="1"/>
</dbReference>
<dbReference type="PRINTS" id="PR00382">
    <property type="entry name" value="LIPIDTRNSFER"/>
</dbReference>
<evidence type="ECO:0000256" key="3">
    <source>
        <dbReference type="ARBA" id="ARBA00023121"/>
    </source>
</evidence>
<dbReference type="GO" id="GO:0006869">
    <property type="term" value="P:lipid transport"/>
    <property type="evidence" value="ECO:0007669"/>
    <property type="project" value="InterPro"/>
</dbReference>
<dbReference type="EMBL" id="JACGWJ010000003">
    <property type="protein sequence ID" value="KAL0429117.1"/>
    <property type="molecule type" value="Genomic_DNA"/>
</dbReference>